<organism evidence="1 2">
    <name type="scientific">Pogonomyrmex barbatus</name>
    <name type="common">red harvester ant</name>
    <dbReference type="NCBI Taxonomy" id="144034"/>
    <lineage>
        <taxon>Eukaryota</taxon>
        <taxon>Metazoa</taxon>
        <taxon>Ecdysozoa</taxon>
        <taxon>Arthropoda</taxon>
        <taxon>Hexapoda</taxon>
        <taxon>Insecta</taxon>
        <taxon>Pterygota</taxon>
        <taxon>Neoptera</taxon>
        <taxon>Endopterygota</taxon>
        <taxon>Hymenoptera</taxon>
        <taxon>Apocrita</taxon>
        <taxon>Aculeata</taxon>
        <taxon>Formicoidea</taxon>
        <taxon>Formicidae</taxon>
        <taxon>Myrmicinae</taxon>
        <taxon>Pogonomyrmex</taxon>
    </lineage>
</organism>
<dbReference type="InterPro" id="IPR036554">
    <property type="entry name" value="GHMP_kinase_C_sf"/>
</dbReference>
<dbReference type="AlphaFoldDB" id="A0A6I9VXQ9"/>
<proteinExistence type="predicted"/>
<gene>
    <name evidence="2" type="primary">LOC105423722</name>
</gene>
<dbReference type="KEGG" id="pbar:105423722"/>
<sequence length="184" mass="20881">MEGRATNWAIFNMPVMTVLLVDSYQQQSLERQLQEITIKSTINPYDIERKIARLNDQTIIAMKILDDISFIKGNFQLNATTRFGRLIDQQQRLKTVGIAIQELLDSLISHSHRTLRNISLIAQKHNMFAKCTDIGDSRYAYILCAMYVSKQIMAISSDLEVAGFGVTKTTFSKVGLKIETGLDF</sequence>
<evidence type="ECO:0000313" key="2">
    <source>
        <dbReference type="RefSeq" id="XP_011631883.1"/>
    </source>
</evidence>
<dbReference type="Proteomes" id="UP000504615">
    <property type="component" value="Unplaced"/>
</dbReference>
<dbReference type="GeneID" id="105423722"/>
<accession>A0A6I9VXQ9</accession>
<protein>
    <submittedName>
        <fullName evidence="2">Uncharacterized protein LOC105423722</fullName>
    </submittedName>
</protein>
<name>A0A6I9VXQ9_9HYME</name>
<reference evidence="2" key="1">
    <citation type="submission" date="2025-08" db="UniProtKB">
        <authorList>
            <consortium name="RefSeq"/>
        </authorList>
    </citation>
    <scope>IDENTIFICATION</scope>
</reference>
<evidence type="ECO:0000313" key="1">
    <source>
        <dbReference type="Proteomes" id="UP000504615"/>
    </source>
</evidence>
<dbReference type="Gene3D" id="3.30.70.890">
    <property type="entry name" value="GHMP kinase, C-terminal domain"/>
    <property type="match status" value="1"/>
</dbReference>
<keyword evidence="1" id="KW-1185">Reference proteome</keyword>
<dbReference type="RefSeq" id="XP_011631883.1">
    <property type="nucleotide sequence ID" value="XM_011633581.1"/>
</dbReference>